<dbReference type="Gene3D" id="1.20.1250.20">
    <property type="entry name" value="MFS general substrate transporter like domains"/>
    <property type="match status" value="1"/>
</dbReference>
<feature type="transmembrane region" description="Helical" evidence="6">
    <location>
        <begin position="142"/>
        <end position="159"/>
    </location>
</feature>
<evidence type="ECO:0000259" key="7">
    <source>
        <dbReference type="PROSITE" id="PS50850"/>
    </source>
</evidence>
<feature type="domain" description="Major facilitator superfamily (MFS) profile" evidence="7">
    <location>
        <begin position="1"/>
        <end position="186"/>
    </location>
</feature>
<evidence type="ECO:0000313" key="9">
    <source>
        <dbReference type="Proteomes" id="UP000652013"/>
    </source>
</evidence>
<feature type="transmembrane region" description="Helical" evidence="6">
    <location>
        <begin position="337"/>
        <end position="355"/>
    </location>
</feature>
<feature type="transmembrane region" description="Helical" evidence="6">
    <location>
        <begin position="302"/>
        <end position="325"/>
    </location>
</feature>
<evidence type="ECO:0000256" key="3">
    <source>
        <dbReference type="ARBA" id="ARBA00022692"/>
    </source>
</evidence>
<feature type="transmembrane region" description="Helical" evidence="6">
    <location>
        <begin position="75"/>
        <end position="93"/>
    </location>
</feature>
<keyword evidence="9" id="KW-1185">Reference proteome</keyword>
<dbReference type="InterPro" id="IPR011701">
    <property type="entry name" value="MFS"/>
</dbReference>
<evidence type="ECO:0000256" key="5">
    <source>
        <dbReference type="ARBA" id="ARBA00023136"/>
    </source>
</evidence>
<dbReference type="GO" id="GO:0022857">
    <property type="term" value="F:transmembrane transporter activity"/>
    <property type="evidence" value="ECO:0007669"/>
    <property type="project" value="InterPro"/>
</dbReference>
<dbReference type="AlphaFoldDB" id="A0A8J3Y974"/>
<feature type="transmembrane region" description="Helical" evidence="6">
    <location>
        <begin position="99"/>
        <end position="121"/>
    </location>
</feature>
<dbReference type="InterPro" id="IPR020846">
    <property type="entry name" value="MFS_dom"/>
</dbReference>
<dbReference type="PANTHER" id="PTHR23513">
    <property type="entry name" value="INTEGRAL MEMBRANE EFFLUX PROTEIN-RELATED"/>
    <property type="match status" value="1"/>
</dbReference>
<comment type="subcellular location">
    <subcellularLocation>
        <location evidence="1">Cell membrane</location>
        <topology evidence="1">Multi-pass membrane protein</topology>
    </subcellularLocation>
</comment>
<evidence type="ECO:0000256" key="1">
    <source>
        <dbReference type="ARBA" id="ARBA00004651"/>
    </source>
</evidence>
<feature type="transmembrane region" description="Helical" evidence="6">
    <location>
        <begin position="367"/>
        <end position="388"/>
    </location>
</feature>
<dbReference type="CDD" id="cd06173">
    <property type="entry name" value="MFS_MefA_like"/>
    <property type="match status" value="1"/>
</dbReference>
<reference evidence="8" key="1">
    <citation type="submission" date="2021-01" db="EMBL/GenBank/DDBJ databases">
        <title>Whole genome shotgun sequence of Spirilliplanes yamanashiensis NBRC 15828.</title>
        <authorList>
            <person name="Komaki H."/>
            <person name="Tamura T."/>
        </authorList>
    </citation>
    <scope>NUCLEOTIDE SEQUENCE</scope>
    <source>
        <strain evidence="8">NBRC 15828</strain>
    </source>
</reference>
<sequence length="413" mass="40903">MSFTSRWGDVYVAAGARAVSACGDFLAATSLALAFQQSGAGGTAVSALLLAASVPLVVLAPVAGRIADRVDSRTVLVVAGVAQAAVCLGLAFATHPAAIVALVAVLASGLAVTQPTLLALLPEMVRPQDMARASGINQTAGLIGMLAAPALAGVLVGQFGVRVPLLLDAASYLTLVAAGLLIRTRRAGGGTPAVRAAARGWRLRGDRLVLTMVAAVAAVVAGVSAINVIEVFFIRETLGASTTMFGLVSASWAGGMLIGAVVFGRLGHRIAGAARLVRAILLLLAGACAPITLGAAASDALLLVPLWLIGGACNGGLNVFTAVVIAERVPAAARGRAFAALSSAVQGAGMAGLVLGGPLVDAFEPRLLVAAAGGAGLLAVALCVPPVLRAVRREQRPVPLPAGESSDGASVAA</sequence>
<keyword evidence="5 6" id="KW-0472">Membrane</keyword>
<protein>
    <recommendedName>
        <fullName evidence="7">Major facilitator superfamily (MFS) profile domain-containing protein</fullName>
    </recommendedName>
</protein>
<comment type="caution">
    <text evidence="8">The sequence shown here is derived from an EMBL/GenBank/DDBJ whole genome shotgun (WGS) entry which is preliminary data.</text>
</comment>
<dbReference type="InterPro" id="IPR036259">
    <property type="entry name" value="MFS_trans_sf"/>
</dbReference>
<dbReference type="SUPFAM" id="SSF103473">
    <property type="entry name" value="MFS general substrate transporter"/>
    <property type="match status" value="1"/>
</dbReference>
<dbReference type="Proteomes" id="UP000652013">
    <property type="component" value="Unassembled WGS sequence"/>
</dbReference>
<evidence type="ECO:0000313" key="8">
    <source>
        <dbReference type="EMBL" id="GIJ03602.1"/>
    </source>
</evidence>
<feature type="transmembrane region" description="Helical" evidence="6">
    <location>
        <begin position="245"/>
        <end position="264"/>
    </location>
</feature>
<feature type="transmembrane region" description="Helical" evidence="6">
    <location>
        <begin position="41"/>
        <end position="63"/>
    </location>
</feature>
<dbReference type="RefSeq" id="WP_203938872.1">
    <property type="nucleotide sequence ID" value="NZ_BAAAGJ010000022.1"/>
</dbReference>
<feature type="domain" description="Major facilitator superfamily (MFS) profile" evidence="7">
    <location>
        <begin position="208"/>
        <end position="413"/>
    </location>
</feature>
<feature type="transmembrane region" description="Helical" evidence="6">
    <location>
        <begin position="276"/>
        <end position="296"/>
    </location>
</feature>
<gene>
    <name evidence="8" type="ORF">Sya03_29540</name>
</gene>
<organism evidence="8 9">
    <name type="scientific">Spirilliplanes yamanashiensis</name>
    <dbReference type="NCBI Taxonomy" id="42233"/>
    <lineage>
        <taxon>Bacteria</taxon>
        <taxon>Bacillati</taxon>
        <taxon>Actinomycetota</taxon>
        <taxon>Actinomycetes</taxon>
        <taxon>Micromonosporales</taxon>
        <taxon>Micromonosporaceae</taxon>
        <taxon>Spirilliplanes</taxon>
    </lineage>
</organism>
<dbReference type="EMBL" id="BOOY01000022">
    <property type="protein sequence ID" value="GIJ03602.1"/>
    <property type="molecule type" value="Genomic_DNA"/>
</dbReference>
<dbReference type="GO" id="GO:0005886">
    <property type="term" value="C:plasma membrane"/>
    <property type="evidence" value="ECO:0007669"/>
    <property type="project" value="UniProtKB-SubCell"/>
</dbReference>
<dbReference type="PROSITE" id="PS50850">
    <property type="entry name" value="MFS"/>
    <property type="match status" value="2"/>
</dbReference>
<proteinExistence type="predicted"/>
<evidence type="ECO:0000256" key="4">
    <source>
        <dbReference type="ARBA" id="ARBA00022989"/>
    </source>
</evidence>
<dbReference type="PANTHER" id="PTHR23513:SF11">
    <property type="entry name" value="STAPHYLOFERRIN A TRANSPORTER"/>
    <property type="match status" value="1"/>
</dbReference>
<name>A0A8J3Y974_9ACTN</name>
<evidence type="ECO:0000256" key="6">
    <source>
        <dbReference type="SAM" id="Phobius"/>
    </source>
</evidence>
<evidence type="ECO:0000256" key="2">
    <source>
        <dbReference type="ARBA" id="ARBA00022475"/>
    </source>
</evidence>
<keyword evidence="4 6" id="KW-1133">Transmembrane helix</keyword>
<keyword evidence="3 6" id="KW-0812">Transmembrane</keyword>
<feature type="transmembrane region" description="Helical" evidence="6">
    <location>
        <begin position="12"/>
        <end position="35"/>
    </location>
</feature>
<dbReference type="Pfam" id="PF07690">
    <property type="entry name" value="MFS_1"/>
    <property type="match status" value="1"/>
</dbReference>
<keyword evidence="2" id="KW-1003">Cell membrane</keyword>
<accession>A0A8J3Y974</accession>
<feature type="transmembrane region" description="Helical" evidence="6">
    <location>
        <begin position="208"/>
        <end position="233"/>
    </location>
</feature>
<feature type="transmembrane region" description="Helical" evidence="6">
    <location>
        <begin position="165"/>
        <end position="182"/>
    </location>
</feature>